<proteinExistence type="predicted"/>
<gene>
    <name evidence="2" type="ORF">PYW07_006253</name>
</gene>
<organism evidence="2 3">
    <name type="scientific">Mythimna separata</name>
    <name type="common">Oriental armyworm</name>
    <name type="synonym">Pseudaletia separata</name>
    <dbReference type="NCBI Taxonomy" id="271217"/>
    <lineage>
        <taxon>Eukaryota</taxon>
        <taxon>Metazoa</taxon>
        <taxon>Ecdysozoa</taxon>
        <taxon>Arthropoda</taxon>
        <taxon>Hexapoda</taxon>
        <taxon>Insecta</taxon>
        <taxon>Pterygota</taxon>
        <taxon>Neoptera</taxon>
        <taxon>Endopterygota</taxon>
        <taxon>Lepidoptera</taxon>
        <taxon>Glossata</taxon>
        <taxon>Ditrysia</taxon>
        <taxon>Noctuoidea</taxon>
        <taxon>Noctuidae</taxon>
        <taxon>Noctuinae</taxon>
        <taxon>Hadenini</taxon>
        <taxon>Mythimna</taxon>
    </lineage>
</organism>
<dbReference type="GO" id="GO:0005184">
    <property type="term" value="F:neuropeptide hormone activity"/>
    <property type="evidence" value="ECO:0007669"/>
    <property type="project" value="InterPro"/>
</dbReference>
<protein>
    <submittedName>
        <fullName evidence="2">Uncharacterized protein</fullName>
    </submittedName>
</protein>
<feature type="region of interest" description="Disordered" evidence="1">
    <location>
        <begin position="249"/>
        <end position="268"/>
    </location>
</feature>
<evidence type="ECO:0000313" key="2">
    <source>
        <dbReference type="EMBL" id="KAJ8728557.1"/>
    </source>
</evidence>
<evidence type="ECO:0000256" key="1">
    <source>
        <dbReference type="SAM" id="MobiDB-lite"/>
    </source>
</evidence>
<sequence>MLRILIWEQAMQFGMRAGLTHAAFHRVCVHPYEVFEIFRMLYTSLPVCFLVLGAALCAPERMQNDPDPHEATTREGNDPHSDHVAPLAKRSPHYDFGLGKRAYSYVSEYKRLPVYNFGLGKRSRPYSFGLGKRSVDEEQSSDDQQMPNDLDQAALAEFFDQYDDGGYETKRARPYSFGLGKRFADDDTSEEKRARAYDFGLGKRLPLYNFGLGKRARSYNFGLGKRLASKFNFGLGKRERDMHRFSFGLGKRSADDASPEDSDNYFDV</sequence>
<reference evidence="2" key="1">
    <citation type="submission" date="2023-03" db="EMBL/GenBank/DDBJ databases">
        <title>Chromosome-level genomes of two armyworms, Mythimna separata and Mythimna loreyi, provide insights into the biosynthesis and reception of sex pheromones.</title>
        <authorList>
            <person name="Zhao H."/>
        </authorList>
    </citation>
    <scope>NUCLEOTIDE SEQUENCE</scope>
    <source>
        <strain evidence="2">BeijingLab</strain>
        <tissue evidence="2">Pupa</tissue>
    </source>
</reference>
<dbReference type="Proteomes" id="UP001231518">
    <property type="component" value="Chromosome 19"/>
</dbReference>
<keyword evidence="3" id="KW-1185">Reference proteome</keyword>
<accession>A0AAD7YVZ3</accession>
<dbReference type="InterPro" id="IPR010276">
    <property type="entry name" value="Allatostatin"/>
</dbReference>
<comment type="caution">
    <text evidence="2">The sequence shown here is derived from an EMBL/GenBank/DDBJ whole genome shotgun (WGS) entry which is preliminary data.</text>
</comment>
<name>A0AAD7YVZ3_MYTSE</name>
<feature type="compositionally biased region" description="Acidic residues" evidence="1">
    <location>
        <begin position="257"/>
        <end position="268"/>
    </location>
</feature>
<dbReference type="AlphaFoldDB" id="A0AAD7YVZ3"/>
<dbReference type="EMBL" id="JARGEI010000007">
    <property type="protein sequence ID" value="KAJ8728557.1"/>
    <property type="molecule type" value="Genomic_DNA"/>
</dbReference>
<feature type="region of interest" description="Disordered" evidence="1">
    <location>
        <begin position="63"/>
        <end position="88"/>
    </location>
</feature>
<feature type="compositionally biased region" description="Basic and acidic residues" evidence="1">
    <location>
        <begin position="63"/>
        <end position="83"/>
    </location>
</feature>
<dbReference type="Pfam" id="PF05953">
    <property type="entry name" value="Allatostatin"/>
    <property type="match status" value="8"/>
</dbReference>
<evidence type="ECO:0000313" key="3">
    <source>
        <dbReference type="Proteomes" id="UP001231518"/>
    </source>
</evidence>